<dbReference type="GO" id="GO:0003755">
    <property type="term" value="F:peptidyl-prolyl cis-trans isomerase activity"/>
    <property type="evidence" value="ECO:0007669"/>
    <property type="project" value="UniProtKB-KW"/>
</dbReference>
<evidence type="ECO:0000313" key="9">
    <source>
        <dbReference type="Proteomes" id="UP000236621"/>
    </source>
</evidence>
<dbReference type="Gene3D" id="3.10.50.40">
    <property type="match status" value="1"/>
</dbReference>
<comment type="catalytic activity">
    <reaction evidence="1 6">
        <text>[protein]-peptidylproline (omega=180) = [protein]-peptidylproline (omega=0)</text>
        <dbReference type="Rhea" id="RHEA:16237"/>
        <dbReference type="Rhea" id="RHEA-COMP:10747"/>
        <dbReference type="Rhea" id="RHEA-COMP:10748"/>
        <dbReference type="ChEBI" id="CHEBI:83833"/>
        <dbReference type="ChEBI" id="CHEBI:83834"/>
        <dbReference type="EC" id="5.2.1.8"/>
    </reaction>
</comment>
<keyword evidence="3 6" id="KW-0697">Rotamase</keyword>
<evidence type="ECO:0000259" key="7">
    <source>
        <dbReference type="PROSITE" id="PS50059"/>
    </source>
</evidence>
<keyword evidence="4 6" id="KW-0413">Isomerase</keyword>
<dbReference type="PANTHER" id="PTHR43811">
    <property type="entry name" value="FKBP-TYPE PEPTIDYL-PROLYL CIS-TRANS ISOMERASE FKPA"/>
    <property type="match status" value="1"/>
</dbReference>
<proteinExistence type="inferred from homology"/>
<evidence type="ECO:0000256" key="2">
    <source>
        <dbReference type="ARBA" id="ARBA00002388"/>
    </source>
</evidence>
<evidence type="ECO:0000313" key="8">
    <source>
        <dbReference type="EMBL" id="PNY27613.1"/>
    </source>
</evidence>
<dbReference type="Proteomes" id="UP000236621">
    <property type="component" value="Unassembled WGS sequence"/>
</dbReference>
<comment type="caution">
    <text evidence="8">The sequence shown here is derived from an EMBL/GenBank/DDBJ whole genome shotgun (WGS) entry which is preliminary data.</text>
</comment>
<evidence type="ECO:0000256" key="1">
    <source>
        <dbReference type="ARBA" id="ARBA00000971"/>
    </source>
</evidence>
<organism evidence="8 9">
    <name type="scientific">Tolypocladium capitatum</name>
    <dbReference type="NCBI Taxonomy" id="45235"/>
    <lineage>
        <taxon>Eukaryota</taxon>
        <taxon>Fungi</taxon>
        <taxon>Dikarya</taxon>
        <taxon>Ascomycota</taxon>
        <taxon>Pezizomycotina</taxon>
        <taxon>Sordariomycetes</taxon>
        <taxon>Hypocreomycetidae</taxon>
        <taxon>Hypocreales</taxon>
        <taxon>Ophiocordycipitaceae</taxon>
        <taxon>Tolypocladium</taxon>
    </lineage>
</organism>
<dbReference type="PANTHER" id="PTHR43811:SF19">
    <property type="entry name" value="39 KDA FK506-BINDING NUCLEAR PROTEIN"/>
    <property type="match status" value="1"/>
</dbReference>
<dbReference type="STRING" id="45235.A0A2K3QJA3"/>
<dbReference type="OrthoDB" id="1902587at2759"/>
<name>A0A2K3QJA3_9HYPO</name>
<evidence type="ECO:0000256" key="5">
    <source>
        <dbReference type="ARBA" id="ARBA00038106"/>
    </source>
</evidence>
<gene>
    <name evidence="8" type="ORF">TCAP_02460</name>
</gene>
<dbReference type="InterPro" id="IPR046357">
    <property type="entry name" value="PPIase_dom_sf"/>
</dbReference>
<evidence type="ECO:0000256" key="3">
    <source>
        <dbReference type="ARBA" id="ARBA00023110"/>
    </source>
</evidence>
<dbReference type="FunFam" id="3.10.50.40:FF:000050">
    <property type="entry name" value="Peptidylprolyl isomerase"/>
    <property type="match status" value="1"/>
</dbReference>
<comment type="function">
    <text evidence="2">PPIases accelerate the folding of proteins. It catalyzes the cis-trans isomerization of proline imidic peptide bonds in oligopeptides.</text>
</comment>
<sequence>MADLLQNINNKTLGTSANSFPIVTLPNGEKLPTGTVGALLVNIKAYDAGDAEQRQSLEPALRAAVPVLRKVGMFDLFTPEEWTRGGGPGRSLVGSLALEMGRFVVGNGRLPVIGRLELSSLPLYRSVNYLTPPSSQHDFAFSSTPATRPTSLCQQTNCPHPSVTMGVTKTTLASGSGNQPAVGNTVTIEYTGWLKDTSKPNNKGKQFDSSVGRGDFVVKIGVGQVIKGWDEGVTQMRVGEKATLDITSDFGYGARGFPGAIPPNSDLIFDVELKAAK</sequence>
<dbReference type="EMBL" id="NRSZ01000375">
    <property type="protein sequence ID" value="PNY27613.1"/>
    <property type="molecule type" value="Genomic_DNA"/>
</dbReference>
<dbReference type="SUPFAM" id="SSF54534">
    <property type="entry name" value="FKBP-like"/>
    <property type="match status" value="1"/>
</dbReference>
<dbReference type="InterPro" id="IPR056126">
    <property type="entry name" value="DUF7709"/>
</dbReference>
<dbReference type="PROSITE" id="PS50059">
    <property type="entry name" value="FKBP_PPIASE"/>
    <property type="match status" value="1"/>
</dbReference>
<evidence type="ECO:0000256" key="4">
    <source>
        <dbReference type="ARBA" id="ARBA00023235"/>
    </source>
</evidence>
<dbReference type="EC" id="5.2.1.8" evidence="6"/>
<protein>
    <recommendedName>
        <fullName evidence="6">peptidylprolyl isomerase</fullName>
        <ecNumber evidence="6">5.2.1.8</ecNumber>
    </recommendedName>
</protein>
<keyword evidence="9" id="KW-1185">Reference proteome</keyword>
<comment type="similarity">
    <text evidence="5">Belongs to the FKBP-type PPIase family. FKBP1 subfamily.</text>
</comment>
<feature type="domain" description="PPIase FKBP-type" evidence="7">
    <location>
        <begin position="183"/>
        <end position="277"/>
    </location>
</feature>
<dbReference type="Pfam" id="PF00254">
    <property type="entry name" value="FKBP_C"/>
    <property type="match status" value="1"/>
</dbReference>
<reference evidence="8 9" key="1">
    <citation type="submission" date="2017-08" db="EMBL/GenBank/DDBJ databases">
        <title>Harnessing the power of phylogenomics to disentangle the directionality and signatures of interkingdom host jumping in the parasitic fungal genus Tolypocladium.</title>
        <authorList>
            <person name="Quandt C.A."/>
            <person name="Patterson W."/>
            <person name="Spatafora J.W."/>
        </authorList>
    </citation>
    <scope>NUCLEOTIDE SEQUENCE [LARGE SCALE GENOMIC DNA]</scope>
    <source>
        <strain evidence="8 9">CBS 113982</strain>
    </source>
</reference>
<dbReference type="InterPro" id="IPR001179">
    <property type="entry name" value="PPIase_FKBP_dom"/>
</dbReference>
<dbReference type="Pfam" id="PF24813">
    <property type="entry name" value="DUF7709"/>
    <property type="match status" value="1"/>
</dbReference>
<evidence type="ECO:0000256" key="6">
    <source>
        <dbReference type="PROSITE-ProRule" id="PRU00277"/>
    </source>
</evidence>
<dbReference type="AlphaFoldDB" id="A0A2K3QJA3"/>
<accession>A0A2K3QJA3</accession>